<dbReference type="OrthoDB" id="2126411at2759"/>
<name>A0A7D9LDA9_PARCT</name>
<proteinExistence type="predicted"/>
<keyword evidence="1" id="KW-0966">Cell projection</keyword>
<comment type="caution">
    <text evidence="1">The sequence shown here is derived from an EMBL/GenBank/DDBJ whole genome shotgun (WGS) entry which is preliminary data.</text>
</comment>
<keyword evidence="1" id="KW-0969">Cilium</keyword>
<dbReference type="GO" id="GO:0060271">
    <property type="term" value="P:cilium assembly"/>
    <property type="evidence" value="ECO:0007669"/>
    <property type="project" value="TreeGrafter"/>
</dbReference>
<gene>
    <name evidence="1" type="ORF">PACLA_8A089784</name>
</gene>
<evidence type="ECO:0000313" key="2">
    <source>
        <dbReference type="Proteomes" id="UP001152795"/>
    </source>
</evidence>
<dbReference type="AlphaFoldDB" id="A0A7D9LDA9"/>
<reference evidence="1" key="1">
    <citation type="submission" date="2020-04" db="EMBL/GenBank/DDBJ databases">
        <authorList>
            <person name="Alioto T."/>
            <person name="Alioto T."/>
            <person name="Gomez Garrido J."/>
        </authorList>
    </citation>
    <scope>NUCLEOTIDE SEQUENCE</scope>
    <source>
        <strain evidence="1">A484AB</strain>
    </source>
</reference>
<keyword evidence="2" id="KW-1185">Reference proteome</keyword>
<keyword evidence="1" id="KW-0282">Flagellum</keyword>
<dbReference type="GO" id="GO:0031514">
    <property type="term" value="C:motile cilium"/>
    <property type="evidence" value="ECO:0007669"/>
    <property type="project" value="TreeGrafter"/>
</dbReference>
<dbReference type="EMBL" id="CACRXK020017726">
    <property type="protein sequence ID" value="CAB4031558.1"/>
    <property type="molecule type" value="Genomic_DNA"/>
</dbReference>
<dbReference type="InterPro" id="IPR055325">
    <property type="entry name" value="CF161"/>
</dbReference>
<dbReference type="PANTHER" id="PTHR24274">
    <property type="entry name" value="CILIA- AND FLAGELLA-ASSOCIATED PROTEIN 161"/>
    <property type="match status" value="1"/>
</dbReference>
<organism evidence="1 2">
    <name type="scientific">Paramuricea clavata</name>
    <name type="common">Red gorgonian</name>
    <name type="synonym">Violescent sea-whip</name>
    <dbReference type="NCBI Taxonomy" id="317549"/>
    <lineage>
        <taxon>Eukaryota</taxon>
        <taxon>Metazoa</taxon>
        <taxon>Cnidaria</taxon>
        <taxon>Anthozoa</taxon>
        <taxon>Octocorallia</taxon>
        <taxon>Malacalcyonacea</taxon>
        <taxon>Plexauridae</taxon>
        <taxon>Paramuricea</taxon>
    </lineage>
</organism>
<dbReference type="Proteomes" id="UP001152795">
    <property type="component" value="Unassembled WGS sequence"/>
</dbReference>
<evidence type="ECO:0000313" key="1">
    <source>
        <dbReference type="EMBL" id="CAB4031558.1"/>
    </source>
</evidence>
<sequence length="53" mass="6244">MSVRTYNPSVRVGNWNEDICLKEDMLKDFLDKKENGELLIQKTHSLHKTILNK</sequence>
<accession>A0A7D9LDA9</accession>
<feature type="non-terminal residue" evidence="1">
    <location>
        <position position="1"/>
    </location>
</feature>
<protein>
    <submittedName>
        <fullName evidence="1">Cilia- and flagella-associated 161-like</fullName>
    </submittedName>
</protein>
<dbReference type="PANTHER" id="PTHR24274:SF1">
    <property type="entry name" value="CILIA- AND FLAGELLA-ASSOCIATED PROTEIN 161"/>
    <property type="match status" value="1"/>
</dbReference>